<protein>
    <submittedName>
        <fullName evidence="1">Uncharacterized protein</fullName>
    </submittedName>
</protein>
<accession>A0ACC3D0D5</accession>
<comment type="caution">
    <text evidence="1">The sequence shown here is derived from an EMBL/GenBank/DDBJ whole genome shotgun (WGS) entry which is preliminary data.</text>
</comment>
<keyword evidence="2" id="KW-1185">Reference proteome</keyword>
<evidence type="ECO:0000313" key="2">
    <source>
        <dbReference type="Proteomes" id="UP001186974"/>
    </source>
</evidence>
<organism evidence="1 2">
    <name type="scientific">Coniosporium uncinatum</name>
    <dbReference type="NCBI Taxonomy" id="93489"/>
    <lineage>
        <taxon>Eukaryota</taxon>
        <taxon>Fungi</taxon>
        <taxon>Dikarya</taxon>
        <taxon>Ascomycota</taxon>
        <taxon>Pezizomycotina</taxon>
        <taxon>Dothideomycetes</taxon>
        <taxon>Dothideomycetes incertae sedis</taxon>
        <taxon>Coniosporium</taxon>
    </lineage>
</organism>
<dbReference type="EMBL" id="JAWDJW010008968">
    <property type="protein sequence ID" value="KAK3059958.1"/>
    <property type="molecule type" value="Genomic_DNA"/>
</dbReference>
<dbReference type="Proteomes" id="UP001186974">
    <property type="component" value="Unassembled WGS sequence"/>
</dbReference>
<feature type="non-terminal residue" evidence="1">
    <location>
        <position position="451"/>
    </location>
</feature>
<name>A0ACC3D0D5_9PEZI</name>
<sequence length="451" mass="49571">MYPSSHNDLTNHQSKTKHVIGTVAHILESTLKVHFDGHDAIHECGSAALAILSTHPDDVIRFAHERLHVYPFKDVPTCWRRLYTESALWKTLNIVRVVKASVSSSNGTDGSLRCHANGLAASSSGLHKPESTMGGEQDKEDWITKVVRVLDMALILTGAPGRENLIAGIMSTLSEYTLSLPSNKSHGQGKNELESRTTKRRKLNSDVKPARPSDQIIPPTFPIAPICAPHITHPITRAHDLPLHEFQAHLSSSSTATACDKPAPLIIAGALEDWPAISDSMRRWDNPQYLMAQTIGGRRLVPIEIGRSYTDEGWGQQIVTFGHFMREYLLPPSTSSPSCSELSNDHETVALNGAETERPVDTVTNEYYDSAKIAYLAQHDLLTQLPSLRADILIPDYCFSSPPPPSPTHAPLPSTEELDTLLQNAWLGPPGTISPLHTDPYHNILCQVVGY</sequence>
<proteinExistence type="predicted"/>
<reference evidence="1" key="1">
    <citation type="submission" date="2024-09" db="EMBL/GenBank/DDBJ databases">
        <title>Black Yeasts Isolated from many extreme environments.</title>
        <authorList>
            <person name="Coleine C."/>
            <person name="Stajich J.E."/>
            <person name="Selbmann L."/>
        </authorList>
    </citation>
    <scope>NUCLEOTIDE SEQUENCE</scope>
    <source>
        <strain evidence="1">CCFEE 5737</strain>
    </source>
</reference>
<gene>
    <name evidence="1" type="ORF">LTS18_009654</name>
</gene>
<evidence type="ECO:0000313" key="1">
    <source>
        <dbReference type="EMBL" id="KAK3059958.1"/>
    </source>
</evidence>